<evidence type="ECO:0000259" key="3">
    <source>
        <dbReference type="PROSITE" id="PS50103"/>
    </source>
</evidence>
<feature type="compositionally biased region" description="Low complexity" evidence="2">
    <location>
        <begin position="222"/>
        <end position="233"/>
    </location>
</feature>
<dbReference type="EMBL" id="CP054532">
    <property type="protein sequence ID" value="QSL64036.1"/>
    <property type="molecule type" value="Genomic_DNA"/>
</dbReference>
<dbReference type="Proteomes" id="UP000663699">
    <property type="component" value="Chromosome 1"/>
</dbReference>
<reference evidence="4" key="1">
    <citation type="submission" date="2020-06" db="EMBL/GenBank/DDBJ databases">
        <title>Genomes of multiple members of Pneumocystis genus reveal paths to human pathogen Pneumocystis jirovecii.</title>
        <authorList>
            <person name="Cisse O.H."/>
            <person name="Ma L."/>
            <person name="Dekker J."/>
            <person name="Khil P."/>
            <person name="Jo J."/>
            <person name="Brenchley J."/>
            <person name="Blair R."/>
            <person name="Pahar B."/>
            <person name="Chabe M."/>
            <person name="Van Rompay K.A."/>
            <person name="Keesler R."/>
            <person name="Sukura A."/>
            <person name="Hirsch V."/>
            <person name="Kutty G."/>
            <person name="Liu Y."/>
            <person name="Peng L."/>
            <person name="Chen J."/>
            <person name="Song J."/>
            <person name="Weissenbacher-Lang C."/>
            <person name="Xu J."/>
            <person name="Upham N.S."/>
            <person name="Stajich J.E."/>
            <person name="Cuomo C.A."/>
            <person name="Cushion M.T."/>
            <person name="Kovacs J.A."/>
        </authorList>
    </citation>
    <scope>NUCLEOTIDE SEQUENCE</scope>
    <source>
        <strain evidence="4">2A</strain>
    </source>
</reference>
<feature type="compositionally biased region" description="Basic and acidic residues" evidence="2">
    <location>
        <begin position="234"/>
        <end position="245"/>
    </location>
</feature>
<dbReference type="Pfam" id="PF15663">
    <property type="entry name" value="zf-CCCH_3"/>
    <property type="match status" value="1"/>
</dbReference>
<feature type="zinc finger region" description="C3H1-type" evidence="1">
    <location>
        <begin position="6"/>
        <end position="33"/>
    </location>
</feature>
<dbReference type="PROSITE" id="PS50103">
    <property type="entry name" value="ZF_C3H1"/>
    <property type="match status" value="1"/>
</dbReference>
<gene>
    <name evidence="4" type="ORF">MERGE_000191</name>
</gene>
<accession>A0A899FUN0</accession>
<dbReference type="PANTHER" id="PTHR15725">
    <property type="entry name" value="ZN-FINGER, C-X8-C-X5-C-X3-H TYPE-CONTAINING"/>
    <property type="match status" value="1"/>
</dbReference>
<protein>
    <recommendedName>
        <fullName evidence="3">C3H1-type domain-containing protein</fullName>
    </recommendedName>
</protein>
<dbReference type="GO" id="GO:0008270">
    <property type="term" value="F:zinc ion binding"/>
    <property type="evidence" value="ECO:0007669"/>
    <property type="project" value="UniProtKB-KW"/>
</dbReference>
<dbReference type="OrthoDB" id="5395350at2759"/>
<evidence type="ECO:0000256" key="2">
    <source>
        <dbReference type="SAM" id="MobiDB-lite"/>
    </source>
</evidence>
<name>A0A899FUN0_9ASCO</name>
<dbReference type="InterPro" id="IPR041686">
    <property type="entry name" value="Znf-CCCH_3"/>
</dbReference>
<proteinExistence type="predicted"/>
<keyword evidence="1" id="KW-0479">Metal-binding</keyword>
<dbReference type="Gene3D" id="4.10.1000.10">
    <property type="entry name" value="Zinc finger, CCCH-type"/>
    <property type="match status" value="1"/>
</dbReference>
<dbReference type="PANTHER" id="PTHR15725:SF14">
    <property type="entry name" value="ZINC FINGER CCCH DOMAIN-CONTAINING PROTEIN 11A"/>
    <property type="match status" value="1"/>
</dbReference>
<feature type="region of interest" description="Disordered" evidence="2">
    <location>
        <begin position="130"/>
        <end position="245"/>
    </location>
</feature>
<dbReference type="InterPro" id="IPR000571">
    <property type="entry name" value="Znf_CCCH"/>
</dbReference>
<feature type="compositionally biased region" description="Polar residues" evidence="2">
    <location>
        <begin position="286"/>
        <end position="297"/>
    </location>
</feature>
<feature type="compositionally biased region" description="Polar residues" evidence="2">
    <location>
        <begin position="193"/>
        <end position="208"/>
    </location>
</feature>
<sequence length="392" mass="44523">MKESYADGRADCLFFMNNSCNKGNLCIYRHNIAARDSRVQCPEFQQRQTCTKIGCGDRHLTSYISGTHCYWETTPTGCTKVICPFKHHDQPGSGKQIIFSNFQRNALESEKKAVVDSDLAKKAELDISSSEIKQSDEKQSDVSQTSVAVDPDKKKALLNEDEVDKRKRKPESALSASIHPKKQEKSPSKENVKATSQPEQNSIASTLVPTGPKAQRNIFQQKNSFKNSKTNNSRKQEKRGLSTVHEKDNVEFRVRTLEEIREEKAARSKLMEKSKELVDKDKTQSKEFSNINQNNQIDHSKSDIEEKDENKKCKDQAKIGIHSEASSFKKNAINSENQLTDDIKNNTNSNLLLSDDDLEFLNDNENNVIDIIHENNGFEDDELAAFERELEM</sequence>
<feature type="region of interest" description="Disordered" evidence="2">
    <location>
        <begin position="265"/>
        <end position="317"/>
    </location>
</feature>
<keyword evidence="1" id="KW-0862">Zinc</keyword>
<dbReference type="AlphaFoldDB" id="A0A899FUN0"/>
<keyword evidence="1" id="KW-0863">Zinc-finger</keyword>
<organism evidence="4 5">
    <name type="scientific">Pneumocystis wakefieldiae</name>
    <dbReference type="NCBI Taxonomy" id="38082"/>
    <lineage>
        <taxon>Eukaryota</taxon>
        <taxon>Fungi</taxon>
        <taxon>Dikarya</taxon>
        <taxon>Ascomycota</taxon>
        <taxon>Taphrinomycotina</taxon>
        <taxon>Pneumocystomycetes</taxon>
        <taxon>Pneumocystaceae</taxon>
        <taxon>Pneumocystis</taxon>
    </lineage>
</organism>
<feature type="compositionally biased region" description="Basic and acidic residues" evidence="2">
    <location>
        <begin position="265"/>
        <end position="285"/>
    </location>
</feature>
<evidence type="ECO:0000256" key="1">
    <source>
        <dbReference type="PROSITE-ProRule" id="PRU00723"/>
    </source>
</evidence>
<feature type="domain" description="C3H1-type" evidence="3">
    <location>
        <begin position="6"/>
        <end position="33"/>
    </location>
</feature>
<evidence type="ECO:0000313" key="4">
    <source>
        <dbReference type="EMBL" id="QSL64036.1"/>
    </source>
</evidence>
<feature type="compositionally biased region" description="Basic and acidic residues" evidence="2">
    <location>
        <begin position="298"/>
        <end position="317"/>
    </location>
</feature>
<feature type="compositionally biased region" description="Basic and acidic residues" evidence="2">
    <location>
        <begin position="181"/>
        <end position="192"/>
    </location>
</feature>
<evidence type="ECO:0000313" key="5">
    <source>
        <dbReference type="Proteomes" id="UP000663699"/>
    </source>
</evidence>
<keyword evidence="5" id="KW-1185">Reference proteome</keyword>